<reference evidence="2 3" key="1">
    <citation type="submission" date="2018-12" db="EMBL/GenBank/DDBJ databases">
        <authorList>
            <person name="Li S."/>
            <person name="Yang R."/>
            <person name="Chen G."/>
            <person name="Zou L."/>
            <person name="Zhang C."/>
            <person name="Chen Y."/>
            <person name="Liu Z."/>
            <person name="Li Y."/>
            <person name="Yan Y."/>
            <person name="Huang M."/>
            <person name="Chen T."/>
        </authorList>
    </citation>
    <scope>NUCLEOTIDE SEQUENCE [LARGE SCALE GENOMIC DNA]</scope>
    <source>
        <strain evidence="2 3">1257</strain>
    </source>
</reference>
<name>A0A3S8UCZ3_9PSED</name>
<proteinExistence type="predicted"/>
<dbReference type="KEGG" id="pory:EJA05_00465"/>
<evidence type="ECO:0000256" key="1">
    <source>
        <dbReference type="SAM" id="Phobius"/>
    </source>
</evidence>
<keyword evidence="1" id="KW-0812">Transmembrane</keyword>
<gene>
    <name evidence="2" type="ORF">EJA05_00465</name>
</gene>
<keyword evidence="1" id="KW-0472">Membrane</keyword>
<evidence type="ECO:0000313" key="3">
    <source>
        <dbReference type="Proteomes" id="UP000268230"/>
    </source>
</evidence>
<sequence>MNHPSTNRTQYAVLPLRQLLFLGAALLITLAAGQFYYSWQTARLADQVAAQTLVLTQLKASRVSTQVAAVAPLPVGDTTPARVENVQPEQRWVF</sequence>
<evidence type="ECO:0000313" key="2">
    <source>
        <dbReference type="EMBL" id="AZL66297.1"/>
    </source>
</evidence>
<protein>
    <submittedName>
        <fullName evidence="2">Uncharacterized protein</fullName>
    </submittedName>
</protein>
<dbReference type="OrthoDB" id="7030163at2"/>
<dbReference type="AlphaFoldDB" id="A0A3S8UCZ3"/>
<feature type="transmembrane region" description="Helical" evidence="1">
    <location>
        <begin position="20"/>
        <end position="37"/>
    </location>
</feature>
<dbReference type="EMBL" id="CP034338">
    <property type="protein sequence ID" value="AZL66297.1"/>
    <property type="molecule type" value="Genomic_DNA"/>
</dbReference>
<organism evidence="2 3">
    <name type="scientific">Pseudomonas entomophila</name>
    <dbReference type="NCBI Taxonomy" id="312306"/>
    <lineage>
        <taxon>Bacteria</taxon>
        <taxon>Pseudomonadati</taxon>
        <taxon>Pseudomonadota</taxon>
        <taxon>Gammaproteobacteria</taxon>
        <taxon>Pseudomonadales</taxon>
        <taxon>Pseudomonadaceae</taxon>
        <taxon>Pseudomonas</taxon>
    </lineage>
</organism>
<accession>A0A3S8UCZ3</accession>
<keyword evidence="1" id="KW-1133">Transmembrane helix</keyword>
<dbReference type="Proteomes" id="UP000268230">
    <property type="component" value="Chromosome"/>
</dbReference>